<reference evidence="4 5" key="1">
    <citation type="journal article" date="2017" name="Gigascience">
        <title>Genome sequence of the small brown planthopper, Laodelphax striatellus.</title>
        <authorList>
            <person name="Zhu J."/>
            <person name="Jiang F."/>
            <person name="Wang X."/>
            <person name="Yang P."/>
            <person name="Bao Y."/>
            <person name="Zhao W."/>
            <person name="Wang W."/>
            <person name="Lu H."/>
            <person name="Wang Q."/>
            <person name="Cui N."/>
            <person name="Li J."/>
            <person name="Chen X."/>
            <person name="Luo L."/>
            <person name="Yu J."/>
            <person name="Kang L."/>
            <person name="Cui F."/>
        </authorList>
    </citation>
    <scope>NUCLEOTIDE SEQUENCE [LARGE SCALE GENOMIC DNA]</scope>
    <source>
        <strain evidence="4">Lst14</strain>
    </source>
</reference>
<dbReference type="SUPFAM" id="SSF56112">
    <property type="entry name" value="Protein kinase-like (PK-like)"/>
    <property type="match status" value="1"/>
</dbReference>
<dbReference type="GO" id="GO:0005524">
    <property type="term" value="F:ATP binding"/>
    <property type="evidence" value="ECO:0007669"/>
    <property type="project" value="InterPro"/>
</dbReference>
<feature type="domain" description="Protein kinase" evidence="3">
    <location>
        <begin position="92"/>
        <end position="345"/>
    </location>
</feature>
<dbReference type="InterPro" id="IPR000719">
    <property type="entry name" value="Prot_kinase_dom"/>
</dbReference>
<keyword evidence="2" id="KW-0812">Transmembrane</keyword>
<protein>
    <recommendedName>
        <fullName evidence="3">Protein kinase domain-containing protein</fullName>
    </recommendedName>
</protein>
<feature type="region of interest" description="Disordered" evidence="1">
    <location>
        <begin position="382"/>
        <end position="453"/>
    </location>
</feature>
<dbReference type="GO" id="GO:0004674">
    <property type="term" value="F:protein serine/threonine kinase activity"/>
    <property type="evidence" value="ECO:0007669"/>
    <property type="project" value="TreeGrafter"/>
</dbReference>
<evidence type="ECO:0000313" key="5">
    <source>
        <dbReference type="Proteomes" id="UP000291343"/>
    </source>
</evidence>
<dbReference type="InterPro" id="IPR011009">
    <property type="entry name" value="Kinase-like_dom_sf"/>
</dbReference>
<dbReference type="PANTHER" id="PTHR24361">
    <property type="entry name" value="MITOGEN-ACTIVATED KINASE KINASE KINASE"/>
    <property type="match status" value="1"/>
</dbReference>
<comment type="caution">
    <text evidence="4">The sequence shown here is derived from an EMBL/GenBank/DDBJ whole genome shotgun (WGS) entry which is preliminary data.</text>
</comment>
<dbReference type="EMBL" id="QKKF02029951">
    <property type="protein sequence ID" value="RZF34954.1"/>
    <property type="molecule type" value="Genomic_DNA"/>
</dbReference>
<evidence type="ECO:0000313" key="4">
    <source>
        <dbReference type="EMBL" id="RZF34954.1"/>
    </source>
</evidence>
<keyword evidence="2" id="KW-1133">Transmembrane helix</keyword>
<organism evidence="4 5">
    <name type="scientific">Laodelphax striatellus</name>
    <name type="common">Small brown planthopper</name>
    <name type="synonym">Delphax striatella</name>
    <dbReference type="NCBI Taxonomy" id="195883"/>
    <lineage>
        <taxon>Eukaryota</taxon>
        <taxon>Metazoa</taxon>
        <taxon>Ecdysozoa</taxon>
        <taxon>Arthropoda</taxon>
        <taxon>Hexapoda</taxon>
        <taxon>Insecta</taxon>
        <taxon>Pterygota</taxon>
        <taxon>Neoptera</taxon>
        <taxon>Paraneoptera</taxon>
        <taxon>Hemiptera</taxon>
        <taxon>Auchenorrhyncha</taxon>
        <taxon>Fulgoroidea</taxon>
        <taxon>Delphacidae</taxon>
        <taxon>Criomorphinae</taxon>
        <taxon>Laodelphax</taxon>
    </lineage>
</organism>
<dbReference type="AlphaFoldDB" id="A0A482WN61"/>
<evidence type="ECO:0000256" key="2">
    <source>
        <dbReference type="SAM" id="Phobius"/>
    </source>
</evidence>
<sequence length="480" mass="54463">MKRGSSDPGLSGSSILQYHWVASLVLISGLGLLAVLACWLRRTCRHVGRYEYTALEAENSVHERLELERKARAQAQSACLHYLRCCARYSLLHHLNDIGSRVDKQWFVVRDVSVKTERLLTLVPRSSNCPILCDAENRTTIIDLFLALQHPYIYPILDLEFQEAPSGNETYIILVLPFNNKGSLKDLIYQSSWQDDWCEKYSQRTEGLPASQVQRLGRQILEALLFLKERGFPSCTHLHSGNVILQNGVARLSGLENTLFGFTSRIHPVIWSLAKADPAAIDIICFGHILFEMCAGYELKTQKPSPANYLDIDNYPQVVEILEFIFQNPKSRFPSIEELLVHDFFRNIDLREMRASSLSQVYHARLTTSAITLLNSVKQFQVKKSKMRRNQSTPAEPPSPPPRTEQSDTTEEQPLGKESFEEQDVGLLGSNDNDNDIIATEDNKDLDGENFDSSQEHRNLTLHIQPIANPLTLETSSLLR</sequence>
<dbReference type="Gene3D" id="1.10.510.10">
    <property type="entry name" value="Transferase(Phosphotransferase) domain 1"/>
    <property type="match status" value="1"/>
</dbReference>
<keyword evidence="2" id="KW-0472">Membrane</keyword>
<proteinExistence type="predicted"/>
<feature type="transmembrane region" description="Helical" evidence="2">
    <location>
        <begin position="20"/>
        <end position="40"/>
    </location>
</feature>
<gene>
    <name evidence="4" type="ORF">LSTR_LSTR010046</name>
</gene>
<dbReference type="PANTHER" id="PTHR24361:SF846">
    <property type="entry name" value="SERINE_THREONINE-PROTEIN KINASE DDB_G0291918-RELATED"/>
    <property type="match status" value="1"/>
</dbReference>
<dbReference type="SMR" id="A0A482WN61"/>
<dbReference type="InParanoid" id="A0A482WN61"/>
<dbReference type="InterPro" id="IPR053235">
    <property type="entry name" value="Ser_Thr_kinase"/>
</dbReference>
<dbReference type="FunCoup" id="A0A482WN61">
    <property type="interactions" value="101"/>
</dbReference>
<dbReference type="SMART" id="SM00220">
    <property type="entry name" value="S_TKc"/>
    <property type="match status" value="1"/>
</dbReference>
<evidence type="ECO:0000256" key="1">
    <source>
        <dbReference type="SAM" id="MobiDB-lite"/>
    </source>
</evidence>
<dbReference type="Proteomes" id="UP000291343">
    <property type="component" value="Unassembled WGS sequence"/>
</dbReference>
<accession>A0A482WN61</accession>
<evidence type="ECO:0000259" key="3">
    <source>
        <dbReference type="SMART" id="SM00220"/>
    </source>
</evidence>
<name>A0A482WN61_LAOST</name>
<dbReference type="STRING" id="195883.A0A482WN61"/>
<dbReference type="OrthoDB" id="10045021at2759"/>
<dbReference type="GO" id="GO:0005737">
    <property type="term" value="C:cytoplasm"/>
    <property type="evidence" value="ECO:0007669"/>
    <property type="project" value="TreeGrafter"/>
</dbReference>
<keyword evidence="5" id="KW-1185">Reference proteome</keyword>